<organism evidence="2 3">
    <name type="scientific">Zhouia amylolytica</name>
    <dbReference type="NCBI Taxonomy" id="376730"/>
    <lineage>
        <taxon>Bacteria</taxon>
        <taxon>Pseudomonadati</taxon>
        <taxon>Bacteroidota</taxon>
        <taxon>Flavobacteriia</taxon>
        <taxon>Flavobacteriales</taxon>
        <taxon>Flavobacteriaceae</taxon>
        <taxon>Zhouia</taxon>
    </lineage>
</organism>
<dbReference type="SUPFAM" id="SSF46955">
    <property type="entry name" value="Putative DNA-binding domain"/>
    <property type="match status" value="1"/>
</dbReference>
<proteinExistence type="predicted"/>
<reference evidence="2 3" key="1">
    <citation type="submission" date="2016-10" db="EMBL/GenBank/DDBJ databases">
        <authorList>
            <person name="de Groot N.N."/>
        </authorList>
    </citation>
    <scope>NUCLEOTIDE SEQUENCE [LARGE SCALE GENOMIC DNA]</scope>
    <source>
        <strain evidence="2 3">CGMCC 1.6114</strain>
    </source>
</reference>
<dbReference type="InterPro" id="IPR041657">
    <property type="entry name" value="HTH_17"/>
</dbReference>
<name>A0A1I6QSN1_9FLAO</name>
<dbReference type="EMBL" id="FPAG01000002">
    <property type="protein sequence ID" value="SFS55433.1"/>
    <property type="molecule type" value="Genomic_DNA"/>
</dbReference>
<evidence type="ECO:0000259" key="1">
    <source>
        <dbReference type="Pfam" id="PF12728"/>
    </source>
</evidence>
<dbReference type="Pfam" id="PF12728">
    <property type="entry name" value="HTH_17"/>
    <property type="match status" value="1"/>
</dbReference>
<gene>
    <name evidence="2" type="ORF">SAMN04487906_0837</name>
</gene>
<dbReference type="PANTHER" id="PTHR34585">
    <property type="match status" value="1"/>
</dbReference>
<dbReference type="InterPro" id="IPR009061">
    <property type="entry name" value="DNA-bd_dom_put_sf"/>
</dbReference>
<evidence type="ECO:0000313" key="2">
    <source>
        <dbReference type="EMBL" id="SFS55433.1"/>
    </source>
</evidence>
<dbReference type="OrthoDB" id="1524679at2"/>
<dbReference type="RefSeq" id="WP_074977124.1">
    <property type="nucleotide sequence ID" value="NZ_FPAG01000002.1"/>
</dbReference>
<accession>A0A1I6QSN1</accession>
<evidence type="ECO:0000313" key="3">
    <source>
        <dbReference type="Proteomes" id="UP000183209"/>
    </source>
</evidence>
<sequence length="92" mass="10230">MTQILLTAEDLEGFKDELINEVKMLVKEALHTSTTNWIKSAEVRKLLGISHSTLCKMRANGTLPSTKIGGIYFHDRKAIAQLLGVNISFEEA</sequence>
<protein>
    <recommendedName>
        <fullName evidence="1">Helix-turn-helix domain-containing protein</fullName>
    </recommendedName>
</protein>
<dbReference type="AlphaFoldDB" id="A0A1I6QSN1"/>
<feature type="domain" description="Helix-turn-helix" evidence="1">
    <location>
        <begin position="38"/>
        <end position="74"/>
    </location>
</feature>
<dbReference type="PANTHER" id="PTHR34585:SF22">
    <property type="entry name" value="HELIX-TURN-HELIX DOMAIN-CONTAINING PROTEIN"/>
    <property type="match status" value="1"/>
</dbReference>
<dbReference type="Proteomes" id="UP000183209">
    <property type="component" value="Unassembled WGS sequence"/>
</dbReference>